<evidence type="ECO:0000313" key="1">
    <source>
        <dbReference type="EnsemblPlants" id="TuG1812G0300002894.01.T01"/>
    </source>
</evidence>
<evidence type="ECO:0008006" key="3">
    <source>
        <dbReference type="Google" id="ProtNLM"/>
    </source>
</evidence>
<dbReference type="Gramene" id="TuG1812G0300002894.01.T01">
    <property type="protein sequence ID" value="TuG1812G0300002894.01.T01"/>
    <property type="gene ID" value="TuG1812G0300002894.01"/>
</dbReference>
<proteinExistence type="predicted"/>
<evidence type="ECO:0000313" key="2">
    <source>
        <dbReference type="Proteomes" id="UP000015106"/>
    </source>
</evidence>
<reference evidence="2" key="1">
    <citation type="journal article" date="2013" name="Nature">
        <title>Draft genome of the wheat A-genome progenitor Triticum urartu.</title>
        <authorList>
            <person name="Ling H.Q."/>
            <person name="Zhao S."/>
            <person name="Liu D."/>
            <person name="Wang J."/>
            <person name="Sun H."/>
            <person name="Zhang C."/>
            <person name="Fan H."/>
            <person name="Li D."/>
            <person name="Dong L."/>
            <person name="Tao Y."/>
            <person name="Gao C."/>
            <person name="Wu H."/>
            <person name="Li Y."/>
            <person name="Cui Y."/>
            <person name="Guo X."/>
            <person name="Zheng S."/>
            <person name="Wang B."/>
            <person name="Yu K."/>
            <person name="Liang Q."/>
            <person name="Yang W."/>
            <person name="Lou X."/>
            <person name="Chen J."/>
            <person name="Feng M."/>
            <person name="Jian J."/>
            <person name="Zhang X."/>
            <person name="Luo G."/>
            <person name="Jiang Y."/>
            <person name="Liu J."/>
            <person name="Wang Z."/>
            <person name="Sha Y."/>
            <person name="Zhang B."/>
            <person name="Wu H."/>
            <person name="Tang D."/>
            <person name="Shen Q."/>
            <person name="Xue P."/>
            <person name="Zou S."/>
            <person name="Wang X."/>
            <person name="Liu X."/>
            <person name="Wang F."/>
            <person name="Yang Y."/>
            <person name="An X."/>
            <person name="Dong Z."/>
            <person name="Zhang K."/>
            <person name="Zhang X."/>
            <person name="Luo M.C."/>
            <person name="Dvorak J."/>
            <person name="Tong Y."/>
            <person name="Wang J."/>
            <person name="Yang H."/>
            <person name="Li Z."/>
            <person name="Wang D."/>
            <person name="Zhang A."/>
            <person name="Wang J."/>
        </authorList>
    </citation>
    <scope>NUCLEOTIDE SEQUENCE</scope>
    <source>
        <strain evidence="2">cv. G1812</strain>
    </source>
</reference>
<dbReference type="Gene3D" id="3.40.50.1110">
    <property type="entry name" value="SGNH hydrolase"/>
    <property type="match status" value="1"/>
</dbReference>
<organism evidence="1 2">
    <name type="scientific">Triticum urartu</name>
    <name type="common">Red wild einkorn</name>
    <name type="synonym">Crithodium urartu</name>
    <dbReference type="NCBI Taxonomy" id="4572"/>
    <lineage>
        <taxon>Eukaryota</taxon>
        <taxon>Viridiplantae</taxon>
        <taxon>Streptophyta</taxon>
        <taxon>Embryophyta</taxon>
        <taxon>Tracheophyta</taxon>
        <taxon>Spermatophyta</taxon>
        <taxon>Magnoliopsida</taxon>
        <taxon>Liliopsida</taxon>
        <taxon>Poales</taxon>
        <taxon>Poaceae</taxon>
        <taxon>BOP clade</taxon>
        <taxon>Pooideae</taxon>
        <taxon>Triticodae</taxon>
        <taxon>Triticeae</taxon>
        <taxon>Triticinae</taxon>
        <taxon>Triticum</taxon>
    </lineage>
</organism>
<dbReference type="PANTHER" id="PTHR45642:SF95">
    <property type="entry name" value="GDSL-LIKE LIPASE_ACYLHYDROLASE FAMILY PROTEIN, EXPRESSED"/>
    <property type="match status" value="1"/>
</dbReference>
<protein>
    <recommendedName>
        <fullName evidence="3">GDSL esterase/lipase</fullName>
    </recommendedName>
</protein>
<name>A0A8R7PTU1_TRIUA</name>
<dbReference type="InterPro" id="IPR050592">
    <property type="entry name" value="GDSL_lipolytic_enzyme"/>
</dbReference>
<reference evidence="1" key="2">
    <citation type="submission" date="2018-03" db="EMBL/GenBank/DDBJ databases">
        <title>The Triticum urartu genome reveals the dynamic nature of wheat genome evolution.</title>
        <authorList>
            <person name="Ling H."/>
            <person name="Ma B."/>
            <person name="Shi X."/>
            <person name="Liu H."/>
            <person name="Dong L."/>
            <person name="Sun H."/>
            <person name="Cao Y."/>
            <person name="Gao Q."/>
            <person name="Zheng S."/>
            <person name="Li Y."/>
            <person name="Yu Y."/>
            <person name="Du H."/>
            <person name="Qi M."/>
            <person name="Li Y."/>
            <person name="Yu H."/>
            <person name="Cui Y."/>
            <person name="Wang N."/>
            <person name="Chen C."/>
            <person name="Wu H."/>
            <person name="Zhao Y."/>
            <person name="Zhang J."/>
            <person name="Li Y."/>
            <person name="Zhou W."/>
            <person name="Zhang B."/>
            <person name="Hu W."/>
            <person name="Eijk M."/>
            <person name="Tang J."/>
            <person name="Witsenboer H."/>
            <person name="Zhao S."/>
            <person name="Li Z."/>
            <person name="Zhang A."/>
            <person name="Wang D."/>
            <person name="Liang C."/>
        </authorList>
    </citation>
    <scope>NUCLEOTIDE SEQUENCE [LARGE SCALE GENOMIC DNA]</scope>
    <source>
        <strain evidence="1">cv. G1812</strain>
    </source>
</reference>
<keyword evidence="2" id="KW-1185">Reference proteome</keyword>
<dbReference type="Proteomes" id="UP000015106">
    <property type="component" value="Chromosome 3"/>
</dbReference>
<sequence>RPTPLVPALFVIGDSTFDVGTNKYLGTLARANREPYGRDFDTHRPTGRFSKGRIPVDYLAEKLGLPFVPMYLEQSMRMGGGGVGLKRRELAGRPGTWGGLWLRLGQAVLAAASIAVMKSASGHGGSADTAGATKEEEGSGGLPATVCFSSCG</sequence>
<dbReference type="EnsemblPlants" id="TuG1812G0300002894.01.T01">
    <property type="protein sequence ID" value="TuG1812G0300002894.01.T01"/>
    <property type="gene ID" value="TuG1812G0300002894.01"/>
</dbReference>
<dbReference type="AlphaFoldDB" id="A0A8R7PTU1"/>
<reference evidence="1" key="3">
    <citation type="submission" date="2022-06" db="UniProtKB">
        <authorList>
            <consortium name="EnsemblPlants"/>
        </authorList>
    </citation>
    <scope>IDENTIFICATION</scope>
</reference>
<dbReference type="InterPro" id="IPR036514">
    <property type="entry name" value="SGNH_hydro_sf"/>
</dbReference>
<dbReference type="PANTHER" id="PTHR45642">
    <property type="entry name" value="GDSL ESTERASE/LIPASE EXL3"/>
    <property type="match status" value="1"/>
</dbReference>
<accession>A0A8R7PTU1</accession>